<evidence type="ECO:0000313" key="2">
    <source>
        <dbReference type="Proteomes" id="UP000006977"/>
    </source>
</evidence>
<proteinExistence type="predicted"/>
<dbReference type="Proteomes" id="UP000006977">
    <property type="component" value="Unassembled WGS sequence"/>
</dbReference>
<dbReference type="RefSeq" id="WP_002151859.1">
    <property type="nucleotide sequence ID" value="NZ_JH792152.1"/>
</dbReference>
<dbReference type="EMBL" id="AHEA01000057">
    <property type="protein sequence ID" value="EJQ71392.1"/>
    <property type="molecule type" value="Genomic_DNA"/>
</dbReference>
<sequence>MLNKSNNKENINTPLENEKDDILSEILASGKKISFPDFNFYKIRTFCGVLVQIKDTFQNTMRIPTGIVLYAVNPNN</sequence>
<comment type="caution">
    <text evidence="1">The sequence shown here is derived from an EMBL/GenBank/DDBJ whole genome shotgun (WGS) entry which is preliminary data.</text>
</comment>
<dbReference type="HOGENOM" id="CLU_2646806_0_0_9"/>
<dbReference type="AlphaFoldDB" id="J8CVS7"/>
<name>J8CVS7_BACCE</name>
<reference evidence="1 2" key="1">
    <citation type="submission" date="2012-04" db="EMBL/GenBank/DDBJ databases">
        <title>The Genome Sequence of Bacillus cereus HuA4-10.</title>
        <authorList>
            <consortium name="The Broad Institute Genome Sequencing Platform"/>
            <consortium name="The Broad Institute Genome Sequencing Center for Infectious Disease"/>
            <person name="Feldgarden M."/>
            <person name="Van der Auwera G.A."/>
            <person name="Mahillon J."/>
            <person name="Duprez V."/>
            <person name="Timmery S."/>
            <person name="Mattelet C."/>
            <person name="Dierick K."/>
            <person name="Sun M."/>
            <person name="Yu Z."/>
            <person name="Zhu L."/>
            <person name="Hu X."/>
            <person name="Shank E.B."/>
            <person name="Swiecicka I."/>
            <person name="Hansen B.M."/>
            <person name="Andrup L."/>
            <person name="Young S.K."/>
            <person name="Zeng Q."/>
            <person name="Gargeya S."/>
            <person name="Fitzgerald M."/>
            <person name="Haas B."/>
            <person name="Abouelleil A."/>
            <person name="Alvarado L."/>
            <person name="Arachchi H.M."/>
            <person name="Berlin A."/>
            <person name="Chapman S.B."/>
            <person name="Goldberg J."/>
            <person name="Griggs A."/>
            <person name="Gujja S."/>
            <person name="Hansen M."/>
            <person name="Howarth C."/>
            <person name="Imamovic A."/>
            <person name="Larimer J."/>
            <person name="McCowen C."/>
            <person name="Montmayeur A."/>
            <person name="Murphy C."/>
            <person name="Neiman D."/>
            <person name="Pearson M."/>
            <person name="Priest M."/>
            <person name="Roberts A."/>
            <person name="Saif S."/>
            <person name="Shea T."/>
            <person name="Sisk P."/>
            <person name="Sykes S."/>
            <person name="Wortman J."/>
            <person name="Nusbaum C."/>
            <person name="Birren B."/>
        </authorList>
    </citation>
    <scope>NUCLEOTIDE SEQUENCE [LARGE SCALE GENOMIC DNA]</scope>
    <source>
        <strain evidence="1 2">HuA4-10</strain>
    </source>
</reference>
<protein>
    <submittedName>
        <fullName evidence="1">Uncharacterized protein</fullName>
    </submittedName>
</protein>
<organism evidence="1 2">
    <name type="scientific">Bacillus cereus HuA4-10</name>
    <dbReference type="NCBI Taxonomy" id="1053206"/>
    <lineage>
        <taxon>Bacteria</taxon>
        <taxon>Bacillati</taxon>
        <taxon>Bacillota</taxon>
        <taxon>Bacilli</taxon>
        <taxon>Bacillales</taxon>
        <taxon>Bacillaceae</taxon>
        <taxon>Bacillus</taxon>
        <taxon>Bacillus cereus group</taxon>
    </lineage>
</organism>
<evidence type="ECO:0000313" key="1">
    <source>
        <dbReference type="EMBL" id="EJQ71392.1"/>
    </source>
</evidence>
<gene>
    <name evidence="1" type="ORF">IGC_05675</name>
</gene>
<dbReference type="PATRIC" id="fig|1053206.3.peg.5814"/>
<accession>J8CVS7</accession>